<sequence length="99" mass="12026">MQYVVIFKAQIKELDQCYFETAQRMRERALSQFHCQYFEALTEDTQEIALSYWNSLHDIRAWHEDAEHQAAQELGKYSWYTYFSVEVCEVLRRYDAQLN</sequence>
<proteinExistence type="predicted"/>
<dbReference type="Proteomes" id="UP000596079">
    <property type="component" value="Chromosome"/>
</dbReference>
<reference evidence="1 2" key="1">
    <citation type="submission" date="2020-08" db="EMBL/GenBank/DDBJ databases">
        <title>Emergence of ISAba1-mediated novel tet(X) in Acinetobacter variabilis from a chicken farm.</title>
        <authorList>
            <person name="Peng K."/>
            <person name="Li R."/>
        </authorList>
    </citation>
    <scope>NUCLEOTIDE SEQUENCE [LARGE SCALE GENOMIC DNA]</scope>
    <source>
        <strain evidence="1 2">XM9F202-2</strain>
    </source>
</reference>
<name>A0A7T7WIB0_9GAMM</name>
<dbReference type="Gene3D" id="3.30.70.100">
    <property type="match status" value="1"/>
</dbReference>
<keyword evidence="1" id="KW-0560">Oxidoreductase</keyword>
<dbReference type="InterPro" id="IPR011008">
    <property type="entry name" value="Dimeric_a/b-barrel"/>
</dbReference>
<organism evidence="1 2">
    <name type="scientific">Acinetobacter variabilis</name>
    <dbReference type="NCBI Taxonomy" id="70346"/>
    <lineage>
        <taxon>Bacteria</taxon>
        <taxon>Pseudomonadati</taxon>
        <taxon>Pseudomonadota</taxon>
        <taxon>Gammaproteobacteria</taxon>
        <taxon>Moraxellales</taxon>
        <taxon>Moraxellaceae</taxon>
        <taxon>Acinetobacter</taxon>
    </lineage>
</organism>
<dbReference type="EMBL" id="CP060811">
    <property type="protein sequence ID" value="QQN87691.1"/>
    <property type="molecule type" value="Genomic_DNA"/>
</dbReference>
<evidence type="ECO:0000313" key="2">
    <source>
        <dbReference type="Proteomes" id="UP000596079"/>
    </source>
</evidence>
<protein>
    <submittedName>
        <fullName evidence="1">Antibiotic biosynthesis monooxygenase</fullName>
    </submittedName>
</protein>
<keyword evidence="1" id="KW-0503">Monooxygenase</keyword>
<evidence type="ECO:0000313" key="1">
    <source>
        <dbReference type="EMBL" id="QQN87691.1"/>
    </source>
</evidence>
<dbReference type="PANTHER" id="PTHR37811">
    <property type="entry name" value="BLL5343 PROTEIN"/>
    <property type="match status" value="1"/>
</dbReference>
<dbReference type="PANTHER" id="PTHR37811:SF2">
    <property type="entry name" value="ABM DOMAIN-CONTAINING PROTEIN"/>
    <property type="match status" value="1"/>
</dbReference>
<accession>A0A7T7WIB0</accession>
<dbReference type="GO" id="GO:0004497">
    <property type="term" value="F:monooxygenase activity"/>
    <property type="evidence" value="ECO:0007669"/>
    <property type="project" value="UniProtKB-KW"/>
</dbReference>
<dbReference type="RefSeq" id="WP_180053811.1">
    <property type="nucleotide sequence ID" value="NZ_CP060811.1"/>
</dbReference>
<dbReference type="AlphaFoldDB" id="A0A7T7WIB0"/>
<dbReference type="InterPro" id="IPR052936">
    <property type="entry name" value="Jasmonate_Hydroxylase-like"/>
</dbReference>
<dbReference type="SUPFAM" id="SSF54909">
    <property type="entry name" value="Dimeric alpha+beta barrel"/>
    <property type="match status" value="1"/>
</dbReference>
<gene>
    <name evidence="1" type="ORF">IAQ69_12715</name>
</gene>